<feature type="transmembrane region" description="Helical" evidence="6">
    <location>
        <begin position="261"/>
        <end position="284"/>
    </location>
</feature>
<dbReference type="AlphaFoldDB" id="A0A1Y1X1K4"/>
<evidence type="ECO:0000313" key="9">
    <source>
        <dbReference type="Proteomes" id="UP000193944"/>
    </source>
</evidence>
<feature type="transmembrane region" description="Helical" evidence="6">
    <location>
        <begin position="233"/>
        <end position="255"/>
    </location>
</feature>
<dbReference type="GO" id="GO:0005385">
    <property type="term" value="F:zinc ion transmembrane transporter activity"/>
    <property type="evidence" value="ECO:0007669"/>
    <property type="project" value="TreeGrafter"/>
</dbReference>
<evidence type="ECO:0000256" key="3">
    <source>
        <dbReference type="ARBA" id="ARBA00022989"/>
    </source>
</evidence>
<keyword evidence="7" id="KW-0732">Signal</keyword>
<keyword evidence="2 6" id="KW-0812">Transmembrane</keyword>
<name>A0A1Y1X1K4_9FUNG</name>
<evidence type="ECO:0000256" key="7">
    <source>
        <dbReference type="SAM" id="SignalP"/>
    </source>
</evidence>
<dbReference type="EMBL" id="MCFG01000167">
    <property type="protein sequence ID" value="ORX79679.1"/>
    <property type="molecule type" value="Genomic_DNA"/>
</dbReference>
<reference evidence="8 9" key="1">
    <citation type="submission" date="2016-08" db="EMBL/GenBank/DDBJ databases">
        <title>A Parts List for Fungal Cellulosomes Revealed by Comparative Genomics.</title>
        <authorList>
            <consortium name="DOE Joint Genome Institute"/>
            <person name="Haitjema C.H."/>
            <person name="Gilmore S.P."/>
            <person name="Henske J.K."/>
            <person name="Solomon K.V."/>
            <person name="De Groot R."/>
            <person name="Kuo A."/>
            <person name="Mondo S.J."/>
            <person name="Salamov A.A."/>
            <person name="Labutti K."/>
            <person name="Zhao Z."/>
            <person name="Chiniquy J."/>
            <person name="Barry K."/>
            <person name="Brewer H.M."/>
            <person name="Purvine S.O."/>
            <person name="Wright A.T."/>
            <person name="Boxma B."/>
            <person name="Van Alen T."/>
            <person name="Hackstein J.H."/>
            <person name="Baker S.E."/>
            <person name="Grigoriev I.V."/>
            <person name="O'Malley M.A."/>
        </authorList>
    </citation>
    <scope>NUCLEOTIDE SEQUENCE [LARGE SCALE GENOMIC DNA]</scope>
    <source>
        <strain evidence="8 9">S4</strain>
    </source>
</reference>
<feature type="transmembrane region" description="Helical" evidence="6">
    <location>
        <begin position="90"/>
        <end position="113"/>
    </location>
</feature>
<dbReference type="PANTHER" id="PTHR11040">
    <property type="entry name" value="ZINC/IRON TRANSPORTER"/>
    <property type="match status" value="1"/>
</dbReference>
<evidence type="ECO:0000313" key="8">
    <source>
        <dbReference type="EMBL" id="ORX79679.1"/>
    </source>
</evidence>
<dbReference type="Pfam" id="PF02535">
    <property type="entry name" value="Zip"/>
    <property type="match status" value="1"/>
</dbReference>
<reference evidence="8 9" key="2">
    <citation type="submission" date="2016-08" db="EMBL/GenBank/DDBJ databases">
        <title>Pervasive Adenine N6-methylation of Active Genes in Fungi.</title>
        <authorList>
            <consortium name="DOE Joint Genome Institute"/>
            <person name="Mondo S.J."/>
            <person name="Dannebaum R.O."/>
            <person name="Kuo R.C."/>
            <person name="Labutti K."/>
            <person name="Haridas S."/>
            <person name="Kuo A."/>
            <person name="Salamov A."/>
            <person name="Ahrendt S.R."/>
            <person name="Lipzen A."/>
            <person name="Sullivan W."/>
            <person name="Andreopoulos W.B."/>
            <person name="Clum A."/>
            <person name="Lindquist E."/>
            <person name="Daum C."/>
            <person name="Ramamoorthy G.K."/>
            <person name="Gryganskyi A."/>
            <person name="Culley D."/>
            <person name="Magnuson J.K."/>
            <person name="James T.Y."/>
            <person name="O'Malley M.A."/>
            <person name="Stajich J.E."/>
            <person name="Spatafora J.W."/>
            <person name="Visel A."/>
            <person name="Grigoriev I.V."/>
        </authorList>
    </citation>
    <scope>NUCLEOTIDE SEQUENCE [LARGE SCALE GENOMIC DNA]</scope>
    <source>
        <strain evidence="8 9">S4</strain>
    </source>
</reference>
<dbReference type="STRING" id="1754192.A0A1Y1X1K4"/>
<feature type="transmembrane region" description="Helical" evidence="6">
    <location>
        <begin position="133"/>
        <end position="159"/>
    </location>
</feature>
<dbReference type="Proteomes" id="UP000193944">
    <property type="component" value="Unassembled WGS sequence"/>
</dbReference>
<feature type="transmembrane region" description="Helical" evidence="6">
    <location>
        <begin position="291"/>
        <end position="315"/>
    </location>
</feature>
<evidence type="ECO:0000256" key="6">
    <source>
        <dbReference type="SAM" id="Phobius"/>
    </source>
</evidence>
<comment type="subcellular location">
    <subcellularLocation>
        <location evidence="1">Membrane</location>
        <topology evidence="1">Multi-pass membrane protein</topology>
    </subcellularLocation>
</comment>
<keyword evidence="9" id="KW-1185">Reference proteome</keyword>
<keyword evidence="3 6" id="KW-1133">Transmembrane helix</keyword>
<keyword evidence="4 6" id="KW-0472">Membrane</keyword>
<feature type="region of interest" description="Disordered" evidence="5">
    <location>
        <begin position="26"/>
        <end position="47"/>
    </location>
</feature>
<evidence type="ECO:0000256" key="4">
    <source>
        <dbReference type="ARBA" id="ARBA00023136"/>
    </source>
</evidence>
<dbReference type="OrthoDB" id="448280at2759"/>
<evidence type="ECO:0000256" key="1">
    <source>
        <dbReference type="ARBA" id="ARBA00004141"/>
    </source>
</evidence>
<feature type="transmembrane region" description="Helical" evidence="6">
    <location>
        <begin position="368"/>
        <end position="387"/>
    </location>
</feature>
<organism evidence="8 9">
    <name type="scientific">Anaeromyces robustus</name>
    <dbReference type="NCBI Taxonomy" id="1754192"/>
    <lineage>
        <taxon>Eukaryota</taxon>
        <taxon>Fungi</taxon>
        <taxon>Fungi incertae sedis</taxon>
        <taxon>Chytridiomycota</taxon>
        <taxon>Chytridiomycota incertae sedis</taxon>
        <taxon>Neocallimastigomycetes</taxon>
        <taxon>Neocallimastigales</taxon>
        <taxon>Neocallimastigaceae</taxon>
        <taxon>Anaeromyces</taxon>
    </lineage>
</organism>
<proteinExistence type="predicted"/>
<dbReference type="GO" id="GO:0005886">
    <property type="term" value="C:plasma membrane"/>
    <property type="evidence" value="ECO:0007669"/>
    <property type="project" value="TreeGrafter"/>
</dbReference>
<protein>
    <submittedName>
        <fullName evidence="8">Zinc/iron permease</fullName>
    </submittedName>
</protein>
<dbReference type="PANTHER" id="PTHR11040:SF44">
    <property type="entry name" value="PROTEIN ZNTC-RELATED"/>
    <property type="match status" value="1"/>
</dbReference>
<feature type="transmembrane region" description="Helical" evidence="6">
    <location>
        <begin position="52"/>
        <end position="78"/>
    </location>
</feature>
<gene>
    <name evidence="8" type="ORF">BCR32DRAFT_328020</name>
</gene>
<feature type="chain" id="PRO_5013322277" evidence="7">
    <location>
        <begin position="20"/>
        <end position="388"/>
    </location>
</feature>
<evidence type="ECO:0000256" key="5">
    <source>
        <dbReference type="SAM" id="MobiDB-lite"/>
    </source>
</evidence>
<evidence type="ECO:0000256" key="2">
    <source>
        <dbReference type="ARBA" id="ARBA00022692"/>
    </source>
</evidence>
<feature type="signal peptide" evidence="7">
    <location>
        <begin position="1"/>
        <end position="19"/>
    </location>
</feature>
<dbReference type="InterPro" id="IPR003689">
    <property type="entry name" value="ZIP"/>
</dbReference>
<comment type="caution">
    <text evidence="8">The sequence shown here is derived from an EMBL/GenBank/DDBJ whole genome shotgun (WGS) entry which is preliminary data.</text>
</comment>
<sequence length="388" mass="43710">MKCCQFLIYVFMFIQIILAHGIHHDHDEEGEDHDHEHEQEHGDEHEHEHEKIYPMGVTIAGICAILLCSFIGTILPIIFKRKSYFKENTLLFSCVKLFGTGVILSVAFIHMIIPAGQILSSEYTYKLFSETYTSFTGVFVILGILITHGIQVYTSHFLYKDSSNRRHSHDKSSTTDSVTLSISSSEGKQAKDITEEDIWHKKNIKTERISAVDGCAEDQHGILHLMENKEKQIICYLLEIGISIHSILIGIAYGMTNDEELLILMIALMFHQFFEGVSLSSVFIEAHFKHYTAIIIMIIVYSLTLPIGAVIGLLIRSAIQSTDIVYITAQGIIDAIAGGILIYDDLVNILSRHCNSRVFKKNSLLKKNIQLFAFYLGIAAMAIIGIWA</sequence>
<accession>A0A1Y1X1K4</accession>
<feature type="transmembrane region" description="Helical" evidence="6">
    <location>
        <begin position="327"/>
        <end position="347"/>
    </location>
</feature>